<dbReference type="EMBL" id="KN817721">
    <property type="protein sequence ID" value="KJA13697.1"/>
    <property type="molecule type" value="Genomic_DNA"/>
</dbReference>
<evidence type="ECO:0000256" key="1">
    <source>
        <dbReference type="SAM" id="MobiDB-lite"/>
    </source>
</evidence>
<gene>
    <name evidence="3" type="ORF">HYPSUDRAFT_59756</name>
</gene>
<feature type="region of interest" description="Disordered" evidence="1">
    <location>
        <begin position="646"/>
        <end position="669"/>
    </location>
</feature>
<feature type="compositionally biased region" description="Basic and acidic residues" evidence="1">
    <location>
        <begin position="547"/>
        <end position="573"/>
    </location>
</feature>
<accession>A0A0D2KGR7</accession>
<evidence type="ECO:0000256" key="2">
    <source>
        <dbReference type="SAM" id="Phobius"/>
    </source>
</evidence>
<protein>
    <submittedName>
        <fullName evidence="3">Uncharacterized protein</fullName>
    </submittedName>
</protein>
<dbReference type="OrthoDB" id="3066419at2759"/>
<feature type="transmembrane region" description="Helical" evidence="2">
    <location>
        <begin position="21"/>
        <end position="40"/>
    </location>
</feature>
<keyword evidence="4" id="KW-1185">Reference proteome</keyword>
<dbReference type="Proteomes" id="UP000054270">
    <property type="component" value="Unassembled WGS sequence"/>
</dbReference>
<feature type="compositionally biased region" description="Basic residues" evidence="1">
    <location>
        <begin position="536"/>
        <end position="546"/>
    </location>
</feature>
<keyword evidence="2" id="KW-0812">Transmembrane</keyword>
<reference evidence="4" key="1">
    <citation type="submission" date="2014-04" db="EMBL/GenBank/DDBJ databases">
        <title>Evolutionary Origins and Diversification of the Mycorrhizal Mutualists.</title>
        <authorList>
            <consortium name="DOE Joint Genome Institute"/>
            <consortium name="Mycorrhizal Genomics Consortium"/>
            <person name="Kohler A."/>
            <person name="Kuo A."/>
            <person name="Nagy L.G."/>
            <person name="Floudas D."/>
            <person name="Copeland A."/>
            <person name="Barry K.W."/>
            <person name="Cichocki N."/>
            <person name="Veneault-Fourrey C."/>
            <person name="LaButti K."/>
            <person name="Lindquist E.A."/>
            <person name="Lipzen A."/>
            <person name="Lundell T."/>
            <person name="Morin E."/>
            <person name="Murat C."/>
            <person name="Riley R."/>
            <person name="Ohm R."/>
            <person name="Sun H."/>
            <person name="Tunlid A."/>
            <person name="Henrissat B."/>
            <person name="Grigoriev I.V."/>
            <person name="Hibbett D.S."/>
            <person name="Martin F."/>
        </authorList>
    </citation>
    <scope>NUCLEOTIDE SEQUENCE [LARGE SCALE GENOMIC DNA]</scope>
    <source>
        <strain evidence="4">FD-334 SS-4</strain>
    </source>
</reference>
<name>A0A0D2KGR7_HYPSF</name>
<evidence type="ECO:0000313" key="3">
    <source>
        <dbReference type="EMBL" id="KJA13697.1"/>
    </source>
</evidence>
<feature type="region of interest" description="Disordered" evidence="1">
    <location>
        <begin position="485"/>
        <end position="518"/>
    </location>
</feature>
<keyword evidence="2" id="KW-1133">Transmembrane helix</keyword>
<evidence type="ECO:0000313" key="4">
    <source>
        <dbReference type="Proteomes" id="UP000054270"/>
    </source>
</evidence>
<feature type="region of interest" description="Disordered" evidence="1">
    <location>
        <begin position="854"/>
        <end position="891"/>
    </location>
</feature>
<keyword evidence="2" id="KW-0472">Membrane</keyword>
<feature type="region of interest" description="Disordered" evidence="1">
    <location>
        <begin position="536"/>
        <end position="607"/>
    </location>
</feature>
<feature type="compositionally biased region" description="Low complexity" evidence="1">
    <location>
        <begin position="575"/>
        <end position="598"/>
    </location>
</feature>
<feature type="compositionally biased region" description="Pro residues" evidence="1">
    <location>
        <begin position="655"/>
        <end position="667"/>
    </location>
</feature>
<sequence length="891" mass="100718">MNVPHRSCVFALPRHRAGAGYVAFPALITAMLFLLPQFTLRSSCFVRAQHRLFEIWSPNSKQRPYYPGVRNPDHVAGLFDEDYLRCDGHLGRFDPTSCPQLFSPEKPWLGFVKNSAEPDLVEFSLTPLEWEPSGPGSLRGYMGTDYLRRLHHRQQEIMETMDSLARIQQVHPSIWERRPVCDDDVMDDLNTTYLSYGQAVDLMAKAHRCLKHQDAWNRMAVALLRDVEHPVDPIDIPVPRADESLMGVWLNGTTELDGLRLLRHKVPCFVLSEVFSAEDHQRAQKCTVLEDFVTRTPVEWMSSDLYMYHTALTQAGFQLLDSVVDIGIATAVPEYPPYAYLRALPTVQGERGQSDRAVILFANEPTLGNEDELIPPAIVTPGAGSWTCWVESTLADHHTPCFAEIGSRRVRSVSGTCYFDRSHRRFLYFNEEPVLPPNYLANPDVWGQPVSIRHFVQLNGCGISEHSDRSVWMYRAERPERFDEGRVYTRRRSPSRLAEGSDGRRRSRSPFQRPSRYCRRSRGDFYRPAEVIFRSPPRRSLSRSRGRSQERTGRNDRLERNKARECPSDRPVLEPRLACLPSSRSRSPCPRRSESLSSYKTSRDTTPLPMEITPPHQNVPLLGPSSVVASPVEQEVMLDVMPLAPTTPDMRDVSPPAPSTLPSPPSIPSASTSTLPAPFVFPAQDSATITSLVQMFPAASVAPVAVAENVEARALSKYLMLWNLPAYYIWQHVVNWVCSVLPRIGDPYLKYIVCTNESGFQIFWMRFDTEEGAQRFRAVAQGSRLGADGTRVCCDFVERNEYNSANGRSSDRWSSSGLSHDRSLLDGYSDLYCRPTQALPSLLSRLTMNADNPSDLPLIQRISKSGRRRHNKRAAQEKEQGEVDTPDAGAL</sequence>
<proteinExistence type="predicted"/>
<dbReference type="AlphaFoldDB" id="A0A0D2KGR7"/>
<organism evidence="3 4">
    <name type="scientific">Hypholoma sublateritium (strain FD-334 SS-4)</name>
    <dbReference type="NCBI Taxonomy" id="945553"/>
    <lineage>
        <taxon>Eukaryota</taxon>
        <taxon>Fungi</taxon>
        <taxon>Dikarya</taxon>
        <taxon>Basidiomycota</taxon>
        <taxon>Agaricomycotina</taxon>
        <taxon>Agaricomycetes</taxon>
        <taxon>Agaricomycetidae</taxon>
        <taxon>Agaricales</taxon>
        <taxon>Agaricineae</taxon>
        <taxon>Strophariaceae</taxon>
        <taxon>Hypholoma</taxon>
    </lineage>
</organism>
<feature type="compositionally biased region" description="Basic residues" evidence="1">
    <location>
        <begin position="864"/>
        <end position="873"/>
    </location>
</feature>